<evidence type="ECO:0000313" key="4">
    <source>
        <dbReference type="EMBL" id="SPN99943.1"/>
    </source>
</evidence>
<name>A0AAE8MU68_9PEZI</name>
<dbReference type="GO" id="GO:0005737">
    <property type="term" value="C:cytoplasm"/>
    <property type="evidence" value="ECO:0007669"/>
    <property type="project" value="TreeGrafter"/>
</dbReference>
<dbReference type="PANTHER" id="PTHR30502">
    <property type="entry name" value="2-KETO-3-DEOXY-L-RHAMNONATE ALDOLASE"/>
    <property type="match status" value="1"/>
</dbReference>
<evidence type="ECO:0000256" key="1">
    <source>
        <dbReference type="ARBA" id="ARBA00022723"/>
    </source>
</evidence>
<dbReference type="GO" id="GO:0046872">
    <property type="term" value="F:metal ion binding"/>
    <property type="evidence" value="ECO:0007669"/>
    <property type="project" value="UniProtKB-KW"/>
</dbReference>
<protein>
    <recommendedName>
        <fullName evidence="3">HpcH/HpaI aldolase/citrate lyase domain-containing protein</fullName>
    </recommendedName>
</protein>
<organism evidence="4 5">
    <name type="scientific">Cephalotrichum gorgonifer</name>
    <dbReference type="NCBI Taxonomy" id="2041049"/>
    <lineage>
        <taxon>Eukaryota</taxon>
        <taxon>Fungi</taxon>
        <taxon>Dikarya</taxon>
        <taxon>Ascomycota</taxon>
        <taxon>Pezizomycotina</taxon>
        <taxon>Sordariomycetes</taxon>
        <taxon>Hypocreomycetidae</taxon>
        <taxon>Microascales</taxon>
        <taxon>Microascaceae</taxon>
        <taxon>Cephalotrichum</taxon>
    </lineage>
</organism>
<comment type="caution">
    <text evidence="4">The sequence shown here is derived from an EMBL/GenBank/DDBJ whole genome shotgun (WGS) entry which is preliminary data.</text>
</comment>
<evidence type="ECO:0000256" key="2">
    <source>
        <dbReference type="ARBA" id="ARBA00023239"/>
    </source>
</evidence>
<dbReference type="Gene3D" id="3.20.20.60">
    <property type="entry name" value="Phosphoenolpyruvate-binding domains"/>
    <property type="match status" value="1"/>
</dbReference>
<feature type="domain" description="HpcH/HpaI aldolase/citrate lyase" evidence="3">
    <location>
        <begin position="58"/>
        <end position="279"/>
    </location>
</feature>
<dbReference type="Pfam" id="PF03328">
    <property type="entry name" value="HpcH_HpaI"/>
    <property type="match status" value="1"/>
</dbReference>
<dbReference type="InterPro" id="IPR050251">
    <property type="entry name" value="HpcH-HpaI_aldolase"/>
</dbReference>
<evidence type="ECO:0000259" key="3">
    <source>
        <dbReference type="Pfam" id="PF03328"/>
    </source>
</evidence>
<dbReference type="InterPro" id="IPR040442">
    <property type="entry name" value="Pyrv_kinase-like_dom_sf"/>
</dbReference>
<keyword evidence="5" id="KW-1185">Reference proteome</keyword>
<keyword evidence="2" id="KW-0456">Lyase</keyword>
<proteinExistence type="predicted"/>
<dbReference type="InterPro" id="IPR015813">
    <property type="entry name" value="Pyrv/PenolPyrv_kinase-like_dom"/>
</dbReference>
<accession>A0AAE8MU68</accession>
<dbReference type="Proteomes" id="UP001187682">
    <property type="component" value="Unassembled WGS sequence"/>
</dbReference>
<reference evidence="4" key="1">
    <citation type="submission" date="2018-03" db="EMBL/GenBank/DDBJ databases">
        <authorList>
            <person name="Guldener U."/>
        </authorList>
    </citation>
    <scope>NUCLEOTIDE SEQUENCE</scope>
</reference>
<dbReference type="EMBL" id="ONZQ02000003">
    <property type="protein sequence ID" value="SPN99943.1"/>
    <property type="molecule type" value="Genomic_DNA"/>
</dbReference>
<dbReference type="GO" id="GO:0016832">
    <property type="term" value="F:aldehyde-lyase activity"/>
    <property type="evidence" value="ECO:0007669"/>
    <property type="project" value="TreeGrafter"/>
</dbReference>
<keyword evidence="1" id="KW-0479">Metal-binding</keyword>
<gene>
    <name evidence="4" type="ORF">DNG_02795</name>
</gene>
<evidence type="ECO:0000313" key="5">
    <source>
        <dbReference type="Proteomes" id="UP001187682"/>
    </source>
</evidence>
<dbReference type="SUPFAM" id="SSF51621">
    <property type="entry name" value="Phosphoenolpyruvate/pyruvate domain"/>
    <property type="match status" value="1"/>
</dbReference>
<dbReference type="InterPro" id="IPR005000">
    <property type="entry name" value="Aldolase/citrate-lyase_domain"/>
</dbReference>
<dbReference type="AlphaFoldDB" id="A0AAE8MU68"/>
<dbReference type="PANTHER" id="PTHR30502:SF8">
    <property type="entry name" value="SYNTHASE, PUTATIVE-RELATED"/>
    <property type="match status" value="1"/>
</dbReference>
<sequence>MADKSYLGQPELHTRAEHRAALLTYPGNLQEAFRQAQADPKKTLLGASQGIPSTFVTKVIASAKPDFIWFDVEHGIYDRSTLYNSIHAAQHHSEGRTMALVRVPAHDEISLATALDAGASGIIFPNMQTVEDVRDMIKKVYYPPIGNRGFSPWVFTPGISDASLYSEDLFNMKSSNKHVCIIPQIESIKGMANIEDIAAIPEVSALMFGPGDYSADAGLDLTVNGAPHPDLLAAITKFIATGKKYNKPLLGTAHSPAAVEMMLASGYTAVSVLFDAWSLAGAVNDGMRAARDILEKDNKEGTTELVNGKAPHS</sequence>